<feature type="transmembrane region" description="Helical" evidence="1">
    <location>
        <begin position="87"/>
        <end position="107"/>
    </location>
</feature>
<dbReference type="GO" id="GO:0008237">
    <property type="term" value="F:metallopeptidase activity"/>
    <property type="evidence" value="ECO:0007669"/>
    <property type="project" value="UniProtKB-KW"/>
</dbReference>
<reference evidence="3 4" key="1">
    <citation type="submission" date="2018-11" db="EMBL/GenBank/DDBJ databases">
        <title>Chryseotalea sanarue gen. nov., sp., nov., a member of the family Cytophagaceae, isolated from a brackish lake in Hamamatsu Japan.</title>
        <authorList>
            <person name="Maejima Y."/>
            <person name="Iino T."/>
            <person name="Muraguchi Y."/>
            <person name="Fukuda K."/>
            <person name="Ohkuma M."/>
            <person name="Moriuchi R."/>
            <person name="Dohra H."/>
            <person name="Kimbara K."/>
            <person name="Shintani M."/>
        </authorList>
    </citation>
    <scope>NUCLEOTIDE SEQUENCE [LARGE SCALE GENOMIC DNA]</scope>
    <source>
        <strain evidence="3 4">Ys</strain>
    </source>
</reference>
<dbReference type="Proteomes" id="UP000288227">
    <property type="component" value="Unassembled WGS sequence"/>
</dbReference>
<feature type="transmembrane region" description="Helical" evidence="1">
    <location>
        <begin position="54"/>
        <end position="75"/>
    </location>
</feature>
<keyword evidence="1" id="KW-1133">Transmembrane helix</keyword>
<keyword evidence="3" id="KW-0482">Metalloprotease</keyword>
<feature type="transmembrane region" description="Helical" evidence="1">
    <location>
        <begin position="127"/>
        <end position="147"/>
    </location>
</feature>
<keyword evidence="1" id="KW-0812">Transmembrane</keyword>
<dbReference type="AlphaFoldDB" id="A0A401UDX0"/>
<evidence type="ECO:0000313" key="3">
    <source>
        <dbReference type="EMBL" id="GCC53064.1"/>
    </source>
</evidence>
<dbReference type="OrthoDB" id="5525190at2"/>
<dbReference type="GO" id="GO:0006508">
    <property type="term" value="P:proteolysis"/>
    <property type="evidence" value="ECO:0007669"/>
    <property type="project" value="UniProtKB-KW"/>
</dbReference>
<keyword evidence="4" id="KW-1185">Reference proteome</keyword>
<dbReference type="RefSeq" id="WP_127123708.1">
    <property type="nucleotide sequence ID" value="NZ_BHXQ01000006.1"/>
</dbReference>
<proteinExistence type="predicted"/>
<feature type="transmembrane region" description="Helical" evidence="1">
    <location>
        <begin position="16"/>
        <end position="34"/>
    </location>
</feature>
<dbReference type="GO" id="GO:0004175">
    <property type="term" value="F:endopeptidase activity"/>
    <property type="evidence" value="ECO:0007669"/>
    <property type="project" value="UniProtKB-ARBA"/>
</dbReference>
<organism evidence="3 4">
    <name type="scientific">Chryseotalea sanaruensis</name>
    <dbReference type="NCBI Taxonomy" id="2482724"/>
    <lineage>
        <taxon>Bacteria</taxon>
        <taxon>Pseudomonadati</taxon>
        <taxon>Bacteroidota</taxon>
        <taxon>Cytophagia</taxon>
        <taxon>Cytophagales</taxon>
        <taxon>Chryseotaleaceae</taxon>
        <taxon>Chryseotalea</taxon>
    </lineage>
</organism>
<evidence type="ECO:0000256" key="1">
    <source>
        <dbReference type="SAM" id="Phobius"/>
    </source>
</evidence>
<dbReference type="Pfam" id="PF02517">
    <property type="entry name" value="Rce1-like"/>
    <property type="match status" value="1"/>
</dbReference>
<protein>
    <submittedName>
        <fullName evidence="3">CPBP family intramembrane metalloprotease</fullName>
    </submittedName>
</protein>
<sequence length="310" mass="36296">MKKIWKLLKQHLQEDFYLSYYVTVGIVLTLFIFFNYRFAFEKKVIDAYSNFTKFFVYLLFYGSGYYLTIFLLSIFKKTKSFISNPFFWLYSLFGLSLLSLDGSVPYLNSFIYDNFNSQLTYWVYKVSVNGVSFFTILIPLLLFYLVFDKKEKHYYGLNNQQADLKPYWSLLLLMLPLLLSASFLESFQRQYPMYRSNNAYLVLEIPEWTAAIIYEIAYGLDFITVELLFRGFLVIGMIKILGRNAIVPMAVIYCMLHFGKPMGEAISSIFGGYILGVVAYESRSVWGGIIVHMGIAWMMEIIAYIQKLLH</sequence>
<feature type="transmembrane region" description="Helical" evidence="1">
    <location>
        <begin position="241"/>
        <end position="258"/>
    </location>
</feature>
<feature type="transmembrane region" description="Helical" evidence="1">
    <location>
        <begin position="208"/>
        <end position="229"/>
    </location>
</feature>
<gene>
    <name evidence="3" type="ORF">SanaruYs_33050</name>
</gene>
<evidence type="ECO:0000313" key="4">
    <source>
        <dbReference type="Proteomes" id="UP000288227"/>
    </source>
</evidence>
<feature type="domain" description="CAAX prenyl protease 2/Lysostaphin resistance protein A-like" evidence="2">
    <location>
        <begin position="222"/>
        <end position="297"/>
    </location>
</feature>
<dbReference type="GO" id="GO:0080120">
    <property type="term" value="P:CAAX-box protein maturation"/>
    <property type="evidence" value="ECO:0007669"/>
    <property type="project" value="UniProtKB-ARBA"/>
</dbReference>
<comment type="caution">
    <text evidence="3">The sequence shown here is derived from an EMBL/GenBank/DDBJ whole genome shotgun (WGS) entry which is preliminary data.</text>
</comment>
<keyword evidence="3" id="KW-0378">Hydrolase</keyword>
<evidence type="ECO:0000259" key="2">
    <source>
        <dbReference type="Pfam" id="PF02517"/>
    </source>
</evidence>
<name>A0A401UDX0_9BACT</name>
<keyword evidence="3" id="KW-0645">Protease</keyword>
<feature type="transmembrane region" description="Helical" evidence="1">
    <location>
        <begin position="167"/>
        <end position="188"/>
    </location>
</feature>
<accession>A0A401UDX0</accession>
<keyword evidence="1" id="KW-0472">Membrane</keyword>
<dbReference type="EMBL" id="BHXQ01000006">
    <property type="protein sequence ID" value="GCC53064.1"/>
    <property type="molecule type" value="Genomic_DNA"/>
</dbReference>
<dbReference type="InterPro" id="IPR003675">
    <property type="entry name" value="Rce1/LyrA-like_dom"/>
</dbReference>